<dbReference type="PANTHER" id="PTHR30576">
    <property type="entry name" value="COLANIC BIOSYNTHESIS UDP-GLUCOSE LIPID CARRIER TRANSFERASE"/>
    <property type="match status" value="1"/>
</dbReference>
<protein>
    <submittedName>
        <fullName evidence="9">Undecaprenyl-phosphate glucose phosphotransferase</fullName>
    </submittedName>
</protein>
<dbReference type="GO" id="GO:0016780">
    <property type="term" value="F:phosphotransferase activity, for other substituted phosphate groups"/>
    <property type="evidence" value="ECO:0007669"/>
    <property type="project" value="TreeGrafter"/>
</dbReference>
<reference evidence="9 10" key="1">
    <citation type="journal article" date="2015" name="Nature">
        <title>rRNA introns, odd ribosomes, and small enigmatic genomes across a large radiation of phyla.</title>
        <authorList>
            <person name="Brown C.T."/>
            <person name="Hug L.A."/>
            <person name="Thomas B.C."/>
            <person name="Sharon I."/>
            <person name="Castelle C.J."/>
            <person name="Singh A."/>
            <person name="Wilkins M.J."/>
            <person name="Williams K.H."/>
            <person name="Banfield J.F."/>
        </authorList>
    </citation>
    <scope>NUCLEOTIDE SEQUENCE [LARGE SCALE GENOMIC DNA]</scope>
</reference>
<proteinExistence type="inferred from homology"/>
<dbReference type="PANTHER" id="PTHR30576:SF10">
    <property type="entry name" value="SLL5057 PROTEIN"/>
    <property type="match status" value="1"/>
</dbReference>
<evidence type="ECO:0000259" key="8">
    <source>
        <dbReference type="Pfam" id="PF02397"/>
    </source>
</evidence>
<gene>
    <name evidence="9" type="ORF">UX10_C0016G0015</name>
</gene>
<feature type="transmembrane region" description="Helical" evidence="7">
    <location>
        <begin position="85"/>
        <end position="105"/>
    </location>
</feature>
<dbReference type="Proteomes" id="UP000033999">
    <property type="component" value="Unassembled WGS sequence"/>
</dbReference>
<keyword evidence="6 7" id="KW-0472">Membrane</keyword>
<dbReference type="Pfam" id="PF02397">
    <property type="entry name" value="Bac_transf"/>
    <property type="match status" value="1"/>
</dbReference>
<evidence type="ECO:0000256" key="7">
    <source>
        <dbReference type="SAM" id="Phobius"/>
    </source>
</evidence>
<evidence type="ECO:0000256" key="6">
    <source>
        <dbReference type="ARBA" id="ARBA00023136"/>
    </source>
</evidence>
<keyword evidence="5 7" id="KW-1133">Transmembrane helix</keyword>
<dbReference type="InterPro" id="IPR017475">
    <property type="entry name" value="EPS_sugar_tfrase"/>
</dbReference>
<dbReference type="InterPro" id="IPR003362">
    <property type="entry name" value="Bact_transf"/>
</dbReference>
<dbReference type="AlphaFoldDB" id="A0A0G1QEH5"/>
<comment type="similarity">
    <text evidence="2">Belongs to the bacterial sugar transferase family.</text>
</comment>
<feature type="domain" description="Bacterial sugar transferase" evidence="8">
    <location>
        <begin position="270"/>
        <end position="467"/>
    </location>
</feature>
<feature type="transmembrane region" description="Helical" evidence="7">
    <location>
        <begin position="275"/>
        <end position="298"/>
    </location>
</feature>
<keyword evidence="4 7" id="KW-0812">Transmembrane</keyword>
<dbReference type="EMBL" id="LCKX01000016">
    <property type="protein sequence ID" value="KKU07060.1"/>
    <property type="molecule type" value="Genomic_DNA"/>
</dbReference>
<dbReference type="NCBIfam" id="TIGR03025">
    <property type="entry name" value="EPS_sugtrans"/>
    <property type="match status" value="1"/>
</dbReference>
<keyword evidence="3 9" id="KW-0808">Transferase</keyword>
<evidence type="ECO:0000256" key="2">
    <source>
        <dbReference type="ARBA" id="ARBA00006464"/>
    </source>
</evidence>
<feature type="transmembrane region" description="Helical" evidence="7">
    <location>
        <begin position="7"/>
        <end position="31"/>
    </location>
</feature>
<accession>A0A0G1QEH5</accession>
<feature type="transmembrane region" description="Helical" evidence="7">
    <location>
        <begin position="111"/>
        <end position="134"/>
    </location>
</feature>
<sequence>MRRRSELIFTVSHVPMDYLMLLGAGASAYGLRFTKFFTNIKPIQFNLAWRAYWPSMMIVALVWIIFFALSGLYKINPNRKLANDISRVFFACSTGLAAITIFIFFRGELFNSRFIVLAGWMLALVFVCAGRILMRALKSFLFSLGIGVRRVALIGSDHITTILKNALESRKTLGYRIVAHHAEFNEETQNHLLQLINHGGLDEIILTNPKADRDEATAVIEFCENHRLTFKYSADLFATYMSNIGITTVAGIPVVELYKTRLRGWGRVYKRTMDIIGAFILIIITSPLMLISALAVLFETGFPLIYPNERVGENDLHFRALKFRSMYKKYCTGMGNASADTFEENLIKKQNSKTGPVYKIKNDPRVSRVGAFLRATSFDELPQLFNVLKGDMSLVGPRPHQPREVAGYAMHHRRVLNIKPGLTGMAQISGRSDLAFEEEVRLDTFYLEHWSLIIDLVILIKTPFILFKKRRVL</sequence>
<evidence type="ECO:0000313" key="9">
    <source>
        <dbReference type="EMBL" id="KKU07060.1"/>
    </source>
</evidence>
<evidence type="ECO:0000256" key="5">
    <source>
        <dbReference type="ARBA" id="ARBA00022989"/>
    </source>
</evidence>
<evidence type="ECO:0000313" key="10">
    <source>
        <dbReference type="Proteomes" id="UP000033999"/>
    </source>
</evidence>
<evidence type="ECO:0000256" key="1">
    <source>
        <dbReference type="ARBA" id="ARBA00004141"/>
    </source>
</evidence>
<comment type="subcellular location">
    <subcellularLocation>
        <location evidence="1">Membrane</location>
        <topology evidence="1">Multi-pass membrane protein</topology>
    </subcellularLocation>
</comment>
<feature type="transmembrane region" description="Helical" evidence="7">
    <location>
        <begin position="51"/>
        <end position="73"/>
    </location>
</feature>
<dbReference type="Pfam" id="PF13727">
    <property type="entry name" value="CoA_binding_3"/>
    <property type="match status" value="1"/>
</dbReference>
<evidence type="ECO:0000256" key="4">
    <source>
        <dbReference type="ARBA" id="ARBA00022692"/>
    </source>
</evidence>
<name>A0A0G1QEH5_9BACT</name>
<dbReference type="GO" id="GO:0016020">
    <property type="term" value="C:membrane"/>
    <property type="evidence" value="ECO:0007669"/>
    <property type="project" value="UniProtKB-SubCell"/>
</dbReference>
<comment type="caution">
    <text evidence="9">The sequence shown here is derived from an EMBL/GenBank/DDBJ whole genome shotgun (WGS) entry which is preliminary data.</text>
</comment>
<evidence type="ECO:0000256" key="3">
    <source>
        <dbReference type="ARBA" id="ARBA00022679"/>
    </source>
</evidence>
<organism evidence="9 10">
    <name type="scientific">Candidatus Magasanikbacteria bacterium GW2011_GWA2_45_39</name>
    <dbReference type="NCBI Taxonomy" id="1619041"/>
    <lineage>
        <taxon>Bacteria</taxon>
        <taxon>Candidatus Magasanikiibacteriota</taxon>
    </lineage>
</organism>